<reference evidence="3" key="1">
    <citation type="journal article" date="2019" name="Sci. Rep.">
        <title>Draft genome of Tanacetum cinerariifolium, the natural source of mosquito coil.</title>
        <authorList>
            <person name="Yamashiro T."/>
            <person name="Shiraishi A."/>
            <person name="Satake H."/>
            <person name="Nakayama K."/>
        </authorList>
    </citation>
    <scope>NUCLEOTIDE SEQUENCE</scope>
</reference>
<comment type="caution">
    <text evidence="3">The sequence shown here is derived from an EMBL/GenBank/DDBJ whole genome shotgun (WGS) entry which is preliminary data.</text>
</comment>
<sequence>MANQEQNPPQQEQPFVVAKQVSFNLEDIILNTNNEVALLYPEHNNKDYFKCVSDFISKCCLRKPFIKSLNMYKEYLAEFCYTAIALEDSKVSFLIPTGVRQWFLTIGYGEEVFAKGTLRKNLLSPRDGNKTRTRWGPDPQARIDWEIPKLTGDGDGDEESLNYDGDGDGDGDGAKKQGWGCKESTIGGSSKALTSSKTSDSKKRKKSSSAMDSNPNLPLVSTPVDTGMHKEDQQATGGATSLGVTSEARSNPQLSSGMPAFNLNKPIYSTSFIIHSESASRNDASVIFIAKVDPGKSDPCDFVPQQQGVSFIARQVEEEEASSTIKLRDLAKLVSNVQPSFKYMDSPKDDPVNVVDDSDEDKEDELHTTKNAKTEDTLVLKSSSPRYSQIQGLTNQVLVLQSQKHKLKLKKNKAEAKAALLKAQPSFSNVGQLNKLLINSLQTEFSKILSAHNFSNSLTTKPKDLPSKFNELTKKVKGLKKQVHELKIELTGDLKEIPIKLEDFTKTINISKEAEKENTNSGSNDDDETHVTSSMVESSTTKKLKKFCFINKDGKHIHLTEEHINQQKKIEKEAKAKAAKHEREVRKAKLVDLLGPDVGQITLKVYREDGTSKVIPNFKASDLHHGEWREIMKACPNRTGKGWKTIYGQIKKRMDYLRTTESELGINLDIPLSEQDPLNKLNDLANKKRKHVDDIRDYFKANKLLESSVQYEDHLPGIVLNEHVLGMIMFNSYHRQDFVTIEDLKDLSNTML</sequence>
<feature type="compositionally biased region" description="Polar residues" evidence="2">
    <location>
        <begin position="234"/>
        <end position="256"/>
    </location>
</feature>
<name>A0A6L2J3Z8_TANCI</name>
<feature type="compositionally biased region" description="Low complexity" evidence="2">
    <location>
        <begin position="189"/>
        <end position="198"/>
    </location>
</feature>
<feature type="coiled-coil region" evidence="1">
    <location>
        <begin position="397"/>
        <end position="424"/>
    </location>
</feature>
<feature type="region of interest" description="Disordered" evidence="2">
    <location>
        <begin position="342"/>
        <end position="371"/>
    </location>
</feature>
<evidence type="ECO:0000313" key="3">
    <source>
        <dbReference type="EMBL" id="GEU31566.1"/>
    </source>
</evidence>
<organism evidence="3">
    <name type="scientific">Tanacetum cinerariifolium</name>
    <name type="common">Dalmatian daisy</name>
    <name type="synonym">Chrysanthemum cinerariifolium</name>
    <dbReference type="NCBI Taxonomy" id="118510"/>
    <lineage>
        <taxon>Eukaryota</taxon>
        <taxon>Viridiplantae</taxon>
        <taxon>Streptophyta</taxon>
        <taxon>Embryophyta</taxon>
        <taxon>Tracheophyta</taxon>
        <taxon>Spermatophyta</taxon>
        <taxon>Magnoliopsida</taxon>
        <taxon>eudicotyledons</taxon>
        <taxon>Gunneridae</taxon>
        <taxon>Pentapetalae</taxon>
        <taxon>asterids</taxon>
        <taxon>campanulids</taxon>
        <taxon>Asterales</taxon>
        <taxon>Asteraceae</taxon>
        <taxon>Asteroideae</taxon>
        <taxon>Anthemideae</taxon>
        <taxon>Anthemidinae</taxon>
        <taxon>Tanacetum</taxon>
    </lineage>
</organism>
<feature type="region of interest" description="Disordered" evidence="2">
    <location>
        <begin position="125"/>
        <end position="258"/>
    </location>
</feature>
<evidence type="ECO:0000256" key="2">
    <source>
        <dbReference type="SAM" id="MobiDB-lite"/>
    </source>
</evidence>
<dbReference type="EMBL" id="BKCJ010000264">
    <property type="protein sequence ID" value="GEU31566.1"/>
    <property type="molecule type" value="Genomic_DNA"/>
</dbReference>
<evidence type="ECO:0000256" key="1">
    <source>
        <dbReference type="SAM" id="Coils"/>
    </source>
</evidence>
<protein>
    <submittedName>
        <fullName evidence="3">Uncharacterized protein</fullName>
    </submittedName>
</protein>
<feature type="compositionally biased region" description="Acidic residues" evidence="2">
    <location>
        <begin position="154"/>
        <end position="171"/>
    </location>
</feature>
<keyword evidence="1" id="KW-0175">Coiled coil</keyword>
<dbReference type="AlphaFoldDB" id="A0A6L2J3Z8"/>
<feature type="region of interest" description="Disordered" evidence="2">
    <location>
        <begin position="512"/>
        <end position="537"/>
    </location>
</feature>
<accession>A0A6L2J3Z8</accession>
<proteinExistence type="predicted"/>
<gene>
    <name evidence="3" type="ORF">Tci_003544</name>
</gene>
<feature type="coiled-coil region" evidence="1">
    <location>
        <begin position="564"/>
        <end position="591"/>
    </location>
</feature>